<dbReference type="OrthoDB" id="9787548at2"/>
<keyword evidence="3 7" id="KW-0812">Transmembrane</keyword>
<organism evidence="8 9">
    <name type="scientific">Phenylobacterium deserti</name>
    <dbReference type="NCBI Taxonomy" id="1914756"/>
    <lineage>
        <taxon>Bacteria</taxon>
        <taxon>Pseudomonadati</taxon>
        <taxon>Pseudomonadota</taxon>
        <taxon>Alphaproteobacteria</taxon>
        <taxon>Caulobacterales</taxon>
        <taxon>Caulobacteraceae</taxon>
        <taxon>Phenylobacterium</taxon>
    </lineage>
</organism>
<dbReference type="GO" id="GO:0005384">
    <property type="term" value="F:manganese ion transmembrane transporter activity"/>
    <property type="evidence" value="ECO:0007669"/>
    <property type="project" value="TreeGrafter"/>
</dbReference>
<name>A0A328ANE4_9CAUL</name>
<comment type="caution">
    <text evidence="8">The sequence shown here is derived from an EMBL/GenBank/DDBJ whole genome shotgun (WGS) entry which is preliminary data.</text>
</comment>
<accession>A0A328ANE4</accession>
<feature type="transmembrane region" description="Helical" evidence="7">
    <location>
        <begin position="218"/>
        <end position="238"/>
    </location>
</feature>
<reference evidence="9" key="1">
    <citation type="submission" date="2018-05" db="EMBL/GenBank/DDBJ databases">
        <authorList>
            <person name="Li X."/>
        </authorList>
    </citation>
    <scope>NUCLEOTIDE SEQUENCE [LARGE SCALE GENOMIC DNA]</scope>
    <source>
        <strain evidence="9">YIM 73061</strain>
    </source>
</reference>
<keyword evidence="2 7" id="KW-0813">Transport</keyword>
<dbReference type="NCBIfam" id="NF001923">
    <property type="entry name" value="PRK00701.1"/>
    <property type="match status" value="1"/>
</dbReference>
<dbReference type="GO" id="GO:0034755">
    <property type="term" value="P:iron ion transmembrane transport"/>
    <property type="evidence" value="ECO:0007669"/>
    <property type="project" value="TreeGrafter"/>
</dbReference>
<dbReference type="PRINTS" id="PR00447">
    <property type="entry name" value="NATRESASSCMP"/>
</dbReference>
<evidence type="ECO:0000313" key="8">
    <source>
        <dbReference type="EMBL" id="RAK56523.1"/>
    </source>
</evidence>
<evidence type="ECO:0000313" key="9">
    <source>
        <dbReference type="Proteomes" id="UP000249725"/>
    </source>
</evidence>
<gene>
    <name evidence="7" type="primary">mntH</name>
    <name evidence="8" type="ORF">DJ018_00630</name>
</gene>
<dbReference type="GO" id="GO:0046872">
    <property type="term" value="F:metal ion binding"/>
    <property type="evidence" value="ECO:0007669"/>
    <property type="project" value="UniProtKB-UniRule"/>
</dbReference>
<dbReference type="AlphaFoldDB" id="A0A328ANE4"/>
<proteinExistence type="inferred from homology"/>
<keyword evidence="6 7" id="KW-0472">Membrane</keyword>
<feature type="transmembrane region" description="Helical" evidence="7">
    <location>
        <begin position="355"/>
        <end position="373"/>
    </location>
</feature>
<keyword evidence="7" id="KW-1003">Cell membrane</keyword>
<feature type="transmembrane region" description="Helical" evidence="7">
    <location>
        <begin position="73"/>
        <end position="96"/>
    </location>
</feature>
<feature type="transmembrane region" description="Helical" evidence="7">
    <location>
        <begin position="259"/>
        <end position="283"/>
    </location>
</feature>
<dbReference type="PANTHER" id="PTHR11706">
    <property type="entry name" value="SOLUTE CARRIER PROTEIN FAMILY 11 MEMBER"/>
    <property type="match status" value="1"/>
</dbReference>
<dbReference type="Pfam" id="PF01566">
    <property type="entry name" value="Nramp"/>
    <property type="match status" value="1"/>
</dbReference>
<dbReference type="InterPro" id="IPR001046">
    <property type="entry name" value="NRAMP_fam"/>
</dbReference>
<dbReference type="NCBIfam" id="TIGR01197">
    <property type="entry name" value="nramp"/>
    <property type="match status" value="1"/>
</dbReference>
<evidence type="ECO:0000256" key="6">
    <source>
        <dbReference type="ARBA" id="ARBA00023136"/>
    </source>
</evidence>
<evidence type="ECO:0000256" key="2">
    <source>
        <dbReference type="ARBA" id="ARBA00022448"/>
    </source>
</evidence>
<keyword evidence="7" id="KW-0406">Ion transport</keyword>
<sequence>MSRINDLFRLPTTATAPFCPSEVRGVIATPEGANLWKRIATFAGPGLLVAVGYMDPGNWATDIEAGSRLGTDLLFIIGLSSLGAILFQCLALRLGLVTGRDLAQACADRYAGATRIFLWVLAEIAIIATDVAEVLGAALAFKLLLGLPLWGGVLLTALDLLFVLGLQGVGFRKVEAIILALVATIGGCFLLELILARPDAAAVAHGMIPDLRRLEQPHALYLAIGIVGATIMPHNLYLHSSIVQTRRVGAEQTGQAVRLATADTVVSLLLAMLVNGSILLLAATAFHANGHTEIADIEDAHRLLEPITGAALAGVAFALALLASGQSSTFTGTIAGQVVLEGFLNLKIPCWQRRVITRVLAVVPALAGVLILGEGSVGRLLVFTQVILAAQLPFALYPLVRLTSDKQLMGRFVTPAAFRLLAWGLFSLLTAADIWLVAKIGGGLLA</sequence>
<comment type="subcellular location">
    <subcellularLocation>
        <location evidence="7">Cell membrane</location>
        <topology evidence="7">Multi-pass membrane protein</topology>
    </subcellularLocation>
    <subcellularLocation>
        <location evidence="1">Membrane</location>
        <topology evidence="1">Multi-pass membrane protein</topology>
    </subcellularLocation>
</comment>
<dbReference type="RefSeq" id="WP_111512874.1">
    <property type="nucleotide sequence ID" value="NZ_QFYR01000001.1"/>
</dbReference>
<keyword evidence="9" id="KW-1185">Reference proteome</keyword>
<keyword evidence="5 7" id="KW-1133">Transmembrane helix</keyword>
<feature type="transmembrane region" description="Helical" evidence="7">
    <location>
        <begin position="35"/>
        <end position="53"/>
    </location>
</feature>
<dbReference type="GO" id="GO:0005886">
    <property type="term" value="C:plasma membrane"/>
    <property type="evidence" value="ECO:0007669"/>
    <property type="project" value="UniProtKB-SubCell"/>
</dbReference>
<evidence type="ECO:0000256" key="4">
    <source>
        <dbReference type="ARBA" id="ARBA00022847"/>
    </source>
</evidence>
<dbReference type="HAMAP" id="MF_00221">
    <property type="entry name" value="NRAMP"/>
    <property type="match status" value="1"/>
</dbReference>
<feature type="transmembrane region" description="Helical" evidence="7">
    <location>
        <begin position="178"/>
        <end position="198"/>
    </location>
</feature>
<protein>
    <recommendedName>
        <fullName evidence="7">Divalent metal cation transporter MntH</fullName>
    </recommendedName>
</protein>
<feature type="transmembrane region" description="Helical" evidence="7">
    <location>
        <begin position="147"/>
        <end position="166"/>
    </location>
</feature>
<evidence type="ECO:0000256" key="7">
    <source>
        <dbReference type="HAMAP-Rule" id="MF_00221"/>
    </source>
</evidence>
<evidence type="ECO:0000256" key="3">
    <source>
        <dbReference type="ARBA" id="ARBA00022692"/>
    </source>
</evidence>
<evidence type="ECO:0000256" key="1">
    <source>
        <dbReference type="ARBA" id="ARBA00004141"/>
    </source>
</evidence>
<keyword evidence="4 7" id="KW-0769">Symport</keyword>
<evidence type="ECO:0000256" key="5">
    <source>
        <dbReference type="ARBA" id="ARBA00022989"/>
    </source>
</evidence>
<feature type="transmembrane region" description="Helical" evidence="7">
    <location>
        <begin position="116"/>
        <end position="141"/>
    </location>
</feature>
<feature type="transmembrane region" description="Helical" evidence="7">
    <location>
        <begin position="420"/>
        <end position="438"/>
    </location>
</feature>
<dbReference type="GO" id="GO:0015293">
    <property type="term" value="F:symporter activity"/>
    <property type="evidence" value="ECO:0007669"/>
    <property type="project" value="UniProtKB-UniRule"/>
</dbReference>
<feature type="transmembrane region" description="Helical" evidence="7">
    <location>
        <begin position="379"/>
        <end position="400"/>
    </location>
</feature>
<comment type="function">
    <text evidence="7">H(+)-stimulated, divalent metal cation uptake system.</text>
</comment>
<dbReference type="PANTHER" id="PTHR11706:SF33">
    <property type="entry name" value="NATURAL RESISTANCE-ASSOCIATED MACROPHAGE PROTEIN 2"/>
    <property type="match status" value="1"/>
</dbReference>
<dbReference type="EMBL" id="QFYR01000001">
    <property type="protein sequence ID" value="RAK56523.1"/>
    <property type="molecule type" value="Genomic_DNA"/>
</dbReference>
<dbReference type="Proteomes" id="UP000249725">
    <property type="component" value="Unassembled WGS sequence"/>
</dbReference>
<dbReference type="GO" id="GO:0015086">
    <property type="term" value="F:cadmium ion transmembrane transporter activity"/>
    <property type="evidence" value="ECO:0007669"/>
    <property type="project" value="TreeGrafter"/>
</dbReference>
<feature type="transmembrane region" description="Helical" evidence="7">
    <location>
        <begin position="303"/>
        <end position="323"/>
    </location>
</feature>
<comment type="similarity">
    <text evidence="7">Belongs to the NRAMP family.</text>
</comment>
<dbReference type="NCBIfam" id="NF037982">
    <property type="entry name" value="Nramp_1"/>
    <property type="match status" value="1"/>
</dbReference>